<organism evidence="2 3">
    <name type="scientific">Hyunsoonleella aestuarii</name>
    <dbReference type="NCBI Taxonomy" id="912802"/>
    <lineage>
        <taxon>Bacteria</taxon>
        <taxon>Pseudomonadati</taxon>
        <taxon>Bacteroidota</taxon>
        <taxon>Flavobacteriia</taxon>
        <taxon>Flavobacteriales</taxon>
        <taxon>Flavobacteriaceae</taxon>
    </lineage>
</organism>
<dbReference type="InterPro" id="IPR025665">
    <property type="entry name" value="Beta-barrel_OMP_2"/>
</dbReference>
<dbReference type="EMBL" id="BAABAV010000001">
    <property type="protein sequence ID" value="GAA4269076.1"/>
    <property type="molecule type" value="Genomic_DNA"/>
</dbReference>
<comment type="caution">
    <text evidence="2">The sequence shown here is derived from an EMBL/GenBank/DDBJ whole genome shotgun (WGS) entry which is preliminary data.</text>
</comment>
<proteinExistence type="predicted"/>
<keyword evidence="3" id="KW-1185">Reference proteome</keyword>
<dbReference type="RefSeq" id="WP_139001006.1">
    <property type="nucleotide sequence ID" value="NZ_BAABAV010000001.1"/>
</dbReference>
<evidence type="ECO:0000313" key="2">
    <source>
        <dbReference type="EMBL" id="GAA4269076.1"/>
    </source>
</evidence>
<accession>A0ABP8E9Z8</accession>
<evidence type="ECO:0000259" key="1">
    <source>
        <dbReference type="Pfam" id="PF13568"/>
    </source>
</evidence>
<sequence length="230" mass="26587">MKKLFILLFFVLYGQLVCSQDYTEKVVDSLYREDQFYIGVSYILIGNKPENLSQTGFSSSFLLGFIRDMPINKNRNVALGLGLGVSSNSINPNLFINKDDLGNTSFQILNDNSTFSKNKFSTFLIELPFEFRWRTSAPEEYKFWRIYTGFKIGYLFAHRSKYKGELGNIRHDSISSFNDFQYGLTLSVGYNTWNINFYYGLNPIFSDGSLLNGKQLDMNVIKFGLMFYIL</sequence>
<gene>
    <name evidence="2" type="ORF">GCM10022257_11770</name>
</gene>
<dbReference type="Proteomes" id="UP001500027">
    <property type="component" value="Unassembled WGS sequence"/>
</dbReference>
<evidence type="ECO:0000313" key="3">
    <source>
        <dbReference type="Proteomes" id="UP001500027"/>
    </source>
</evidence>
<reference evidence="3" key="1">
    <citation type="journal article" date="2019" name="Int. J. Syst. Evol. Microbiol.">
        <title>The Global Catalogue of Microorganisms (GCM) 10K type strain sequencing project: providing services to taxonomists for standard genome sequencing and annotation.</title>
        <authorList>
            <consortium name="The Broad Institute Genomics Platform"/>
            <consortium name="The Broad Institute Genome Sequencing Center for Infectious Disease"/>
            <person name="Wu L."/>
            <person name="Ma J."/>
        </authorList>
    </citation>
    <scope>NUCLEOTIDE SEQUENCE [LARGE SCALE GENOMIC DNA]</scope>
    <source>
        <strain evidence="3">JCM 17452</strain>
    </source>
</reference>
<dbReference type="Pfam" id="PF13568">
    <property type="entry name" value="OMP_b-brl_2"/>
    <property type="match status" value="1"/>
</dbReference>
<protein>
    <submittedName>
        <fullName evidence="2">Porin family protein</fullName>
    </submittedName>
</protein>
<name>A0ABP8E9Z8_9FLAO</name>
<feature type="domain" description="Outer membrane protein beta-barrel" evidence="1">
    <location>
        <begin position="30"/>
        <end position="205"/>
    </location>
</feature>